<dbReference type="GO" id="GO:0005886">
    <property type="term" value="C:plasma membrane"/>
    <property type="evidence" value="ECO:0007669"/>
    <property type="project" value="UniProtKB-SubCell"/>
</dbReference>
<evidence type="ECO:0000256" key="9">
    <source>
        <dbReference type="ARBA" id="ARBA00023004"/>
    </source>
</evidence>
<feature type="transmembrane region" description="Helical" evidence="16">
    <location>
        <begin position="481"/>
        <end position="501"/>
    </location>
</feature>
<feature type="binding site" evidence="15">
    <location>
        <position position="45"/>
    </location>
    <ligand>
        <name>Mg(2+)</name>
        <dbReference type="ChEBI" id="CHEBI:18420"/>
        <label>2</label>
    </ligand>
</feature>
<evidence type="ECO:0000256" key="16">
    <source>
        <dbReference type="RuleBase" id="RU362098"/>
    </source>
</evidence>
<dbReference type="InterPro" id="IPR006073">
    <property type="entry name" value="GTP-bd"/>
</dbReference>
<dbReference type="AlphaFoldDB" id="Q2SFL1"/>
<comment type="function">
    <text evidence="16">Probable transporter of a GTP-driven Fe(2+) uptake system.</text>
</comment>
<dbReference type="NCBIfam" id="TIGR00231">
    <property type="entry name" value="small_GTP"/>
    <property type="match status" value="1"/>
</dbReference>
<feature type="binding site" evidence="15">
    <location>
        <position position="47"/>
    </location>
    <ligand>
        <name>Mg(2+)</name>
        <dbReference type="ChEBI" id="CHEBI:18420"/>
        <label>2</label>
    </ligand>
</feature>
<feature type="binding site" evidence="14">
    <location>
        <begin position="58"/>
        <end position="62"/>
    </location>
    <ligand>
        <name>GTP</name>
        <dbReference type="ChEBI" id="CHEBI:37565"/>
        <label>1</label>
    </ligand>
</feature>
<evidence type="ECO:0000256" key="2">
    <source>
        <dbReference type="ARBA" id="ARBA00022448"/>
    </source>
</evidence>
<evidence type="ECO:0000256" key="6">
    <source>
        <dbReference type="ARBA" id="ARBA00022692"/>
    </source>
</evidence>
<proteinExistence type="inferred from homology"/>
<dbReference type="InterPro" id="IPR030389">
    <property type="entry name" value="G_FEOB_dom"/>
</dbReference>
<dbReference type="InterPro" id="IPR011642">
    <property type="entry name" value="Gate_dom"/>
</dbReference>
<feature type="transmembrane region" description="Helical" evidence="16">
    <location>
        <begin position="761"/>
        <end position="782"/>
    </location>
</feature>
<evidence type="ECO:0000256" key="5">
    <source>
        <dbReference type="ARBA" id="ARBA00022519"/>
    </source>
</evidence>
<dbReference type="Proteomes" id="UP000000238">
    <property type="component" value="Chromosome"/>
</dbReference>
<dbReference type="KEGG" id="hch:HCH_03835"/>
<feature type="binding site" evidence="14">
    <location>
        <begin position="143"/>
        <end position="146"/>
    </location>
    <ligand>
        <name>GTP</name>
        <dbReference type="ChEBI" id="CHEBI:37565"/>
        <label>1</label>
    </ligand>
</feature>
<keyword evidence="6 16" id="KW-0812">Transmembrane</keyword>
<evidence type="ECO:0000313" key="18">
    <source>
        <dbReference type="EMBL" id="ABC30563.1"/>
    </source>
</evidence>
<dbReference type="FunFam" id="3.40.50.300:FF:000426">
    <property type="entry name" value="Ferrous iron transport protein B"/>
    <property type="match status" value="1"/>
</dbReference>
<feature type="transmembrane region" description="Helical" evidence="16">
    <location>
        <begin position="311"/>
        <end position="335"/>
    </location>
</feature>
<reference evidence="18 19" key="1">
    <citation type="journal article" date="2005" name="Nucleic Acids Res.">
        <title>Genomic blueprint of Hahella chejuensis, a marine microbe producing an algicidal agent.</title>
        <authorList>
            <person name="Jeong H."/>
            <person name="Yim J.H."/>
            <person name="Lee C."/>
            <person name="Choi S.-H."/>
            <person name="Park Y.K."/>
            <person name="Yoon S.H."/>
            <person name="Hur C.-G."/>
            <person name="Kang H.-Y."/>
            <person name="Kim D."/>
            <person name="Lee H.H."/>
            <person name="Park K.H."/>
            <person name="Park S.-H."/>
            <person name="Park H.-S."/>
            <person name="Lee H.K."/>
            <person name="Oh T.K."/>
            <person name="Kim J.F."/>
        </authorList>
    </citation>
    <scope>NUCLEOTIDE SEQUENCE [LARGE SCALE GENOMIC DNA]</scope>
    <source>
        <strain evidence="18 19">KCTC 2396</strain>
    </source>
</reference>
<keyword evidence="4 16" id="KW-0410">Iron transport</keyword>
<dbReference type="InterPro" id="IPR005225">
    <property type="entry name" value="Small_GTP-bd"/>
</dbReference>
<dbReference type="InterPro" id="IPR011640">
    <property type="entry name" value="Fe2_transport_prot_B_C"/>
</dbReference>
<dbReference type="GO" id="GO:0015093">
    <property type="term" value="F:ferrous iron transmembrane transporter activity"/>
    <property type="evidence" value="ECO:0007669"/>
    <property type="project" value="UniProtKB-UniRule"/>
</dbReference>
<accession>Q2SFL1</accession>
<keyword evidence="5" id="KW-0997">Cell inner membrane</keyword>
<gene>
    <name evidence="18" type="primary">feoB</name>
    <name evidence="18" type="ordered locus">HCH_03835</name>
</gene>
<evidence type="ECO:0000256" key="14">
    <source>
        <dbReference type="PIRSR" id="PIRSR603373-1"/>
    </source>
</evidence>
<keyword evidence="7 14" id="KW-0547">Nucleotide-binding</keyword>
<dbReference type="GO" id="GO:0046872">
    <property type="term" value="F:metal ion binding"/>
    <property type="evidence" value="ECO:0007669"/>
    <property type="project" value="UniProtKB-KW"/>
</dbReference>
<dbReference type="Pfam" id="PF17910">
    <property type="entry name" value="FeoB_Cyto"/>
    <property type="match status" value="1"/>
</dbReference>
<evidence type="ECO:0000256" key="13">
    <source>
        <dbReference type="NCBIfam" id="TIGR00437"/>
    </source>
</evidence>
<evidence type="ECO:0000256" key="3">
    <source>
        <dbReference type="ARBA" id="ARBA00022475"/>
    </source>
</evidence>
<comment type="subcellular location">
    <subcellularLocation>
        <location evidence="1 16">Cell inner membrane</location>
        <topology evidence="1 16">Multi-pass membrane protein</topology>
    </subcellularLocation>
</comment>
<evidence type="ECO:0000256" key="8">
    <source>
        <dbReference type="ARBA" id="ARBA00022989"/>
    </source>
</evidence>
<feature type="transmembrane region" description="Helical" evidence="16">
    <location>
        <begin position="449"/>
        <end position="475"/>
    </location>
</feature>
<keyword evidence="11 14" id="KW-0342">GTP-binding</keyword>
<feature type="domain" description="FeoB-type G" evidence="17">
    <location>
        <begin position="26"/>
        <end position="192"/>
    </location>
</feature>
<evidence type="ECO:0000256" key="4">
    <source>
        <dbReference type="ARBA" id="ARBA00022496"/>
    </source>
</evidence>
<dbReference type="EMBL" id="CP000155">
    <property type="protein sequence ID" value="ABC30563.1"/>
    <property type="molecule type" value="Genomic_DNA"/>
</dbReference>
<feature type="binding site" evidence="14">
    <location>
        <begin position="172"/>
        <end position="174"/>
    </location>
    <ligand>
        <name>GTP</name>
        <dbReference type="ChEBI" id="CHEBI:37565"/>
        <label>1</label>
    </ligand>
</feature>
<evidence type="ECO:0000256" key="15">
    <source>
        <dbReference type="PIRSR" id="PIRSR603373-2"/>
    </source>
</evidence>
<evidence type="ECO:0000256" key="11">
    <source>
        <dbReference type="ARBA" id="ARBA00023134"/>
    </source>
</evidence>
<keyword evidence="10" id="KW-0406">Ion transport</keyword>
<keyword evidence="8 16" id="KW-1133">Transmembrane helix</keyword>
<dbReference type="GO" id="GO:0005525">
    <property type="term" value="F:GTP binding"/>
    <property type="evidence" value="ECO:0007669"/>
    <property type="project" value="UniProtKB-KW"/>
</dbReference>
<dbReference type="SUPFAM" id="SSF52540">
    <property type="entry name" value="P-loop containing nucleoside triphosphate hydrolases"/>
    <property type="match status" value="1"/>
</dbReference>
<dbReference type="NCBIfam" id="NF007105">
    <property type="entry name" value="PRK09554.1"/>
    <property type="match status" value="1"/>
</dbReference>
<dbReference type="PRINTS" id="PR00326">
    <property type="entry name" value="GTP1OBG"/>
</dbReference>
<evidence type="ECO:0000313" key="19">
    <source>
        <dbReference type="Proteomes" id="UP000000238"/>
    </source>
</evidence>
<dbReference type="PANTHER" id="PTHR43185:SF1">
    <property type="entry name" value="FE(2+) TRANSPORTER FEOB"/>
    <property type="match status" value="1"/>
</dbReference>
<feature type="transmembrane region" description="Helical" evidence="16">
    <location>
        <begin position="728"/>
        <end position="749"/>
    </location>
</feature>
<keyword evidence="9 16" id="KW-0408">Iron</keyword>
<feature type="transmembrane region" description="Helical" evidence="16">
    <location>
        <begin position="375"/>
        <end position="395"/>
    </location>
</feature>
<sequence>MYQSGPKQFFGESKSIMASPERNAEKYVIAVVGNPNCGKTTLFNALTGSKQRVGNWPGVTVERKSGRFSFQGVDFELIDLPGTYSLDVCEEDVSLDEQIARDFVAGREADLIINIVDASNLERNLYLTCQLLEMKTPLLTALNMMDVAEERGHAVAHDRLASLLDCPVVPIVAASGVGLPQLKAAILDAARRKHVSNANIAYPSPVAEALNALTPMLGAHSEGKCDPRWLATRMLEGDASALKLADATLRAKVEELQENVVQQLEDDIDICLADARYGFVNEVASASVKRNHEVQRSLSDKIDRVVLNRMLGIPIFLVAMYLMFMFTINIGGAFIDFFDQFTGALFVDGFGALLTSLGAPQWLRLLLADGMGGGVQVVATFIPVIGFLYLFLSALEDSGYMARAAFVMDRAMRAIGLPGKAFVPLIVGFGCNVPAVMATRTMERQRDRIMTIIMAPFMSCGARLSVYALFAAAFFPVGGQNVVFGLYIIGVAIAVLTGLVMKTTLLQGQATPFIMELPPYHIPTLKGVGIRTWERTRGFMFRAGRVIVPMVLVLNVLNSIGTDGSYGNENSNKSLLSEIGGVIAPAFGPMGLREDNWPAAVGIFTGVLAKEAVVGALDSLYSDMARLEAEAAGAEPEQDPEFNLLDSVAASFATIPANLGDALGSWSDPLGLDVESAAQEQAVDTGTFGAMAAKFDGAAGAFAYLLFILLYMPCAATLAAVYRETNLNWTLFIAGWTTGVAYVVATVFYQVATLSRQPAHALSVIAIMLATFVAVLAALRYAGDRQSPATAAPR</sequence>
<dbReference type="HOGENOM" id="CLU_013350_3_0_6"/>
<evidence type="ECO:0000256" key="12">
    <source>
        <dbReference type="ARBA" id="ARBA00023136"/>
    </source>
</evidence>
<organism evidence="18 19">
    <name type="scientific">Hahella chejuensis (strain KCTC 2396)</name>
    <dbReference type="NCBI Taxonomy" id="349521"/>
    <lineage>
        <taxon>Bacteria</taxon>
        <taxon>Pseudomonadati</taxon>
        <taxon>Pseudomonadota</taxon>
        <taxon>Gammaproteobacteria</taxon>
        <taxon>Oceanospirillales</taxon>
        <taxon>Hahellaceae</taxon>
        <taxon>Hahella</taxon>
    </lineage>
</organism>
<dbReference type="eggNOG" id="COG0370">
    <property type="taxonomic scope" value="Bacteria"/>
</dbReference>
<keyword evidence="15" id="KW-0460">Magnesium</keyword>
<feature type="binding site" evidence="15">
    <location>
        <position position="44"/>
    </location>
    <ligand>
        <name>Mg(2+)</name>
        <dbReference type="ChEBI" id="CHEBI:18420"/>
        <label>2</label>
    </ligand>
</feature>
<feature type="transmembrane region" description="Helical" evidence="16">
    <location>
        <begin position="341"/>
        <end position="363"/>
    </location>
</feature>
<dbReference type="Pfam" id="PF07670">
    <property type="entry name" value="Gate"/>
    <property type="match status" value="2"/>
</dbReference>
<keyword evidence="2 16" id="KW-0813">Transport</keyword>
<keyword evidence="19" id="KW-1185">Reference proteome</keyword>
<evidence type="ECO:0000259" key="17">
    <source>
        <dbReference type="PROSITE" id="PS51711"/>
    </source>
</evidence>
<dbReference type="InterPro" id="IPR041069">
    <property type="entry name" value="FeoB_Cyto"/>
</dbReference>
<dbReference type="InterPro" id="IPR050860">
    <property type="entry name" value="FeoB_GTPase"/>
</dbReference>
<keyword evidence="12 16" id="KW-0472">Membrane</keyword>
<protein>
    <recommendedName>
        <fullName evidence="13 16">Ferrous iron transport protein B</fullName>
    </recommendedName>
</protein>
<dbReference type="Pfam" id="PF02421">
    <property type="entry name" value="FeoB_N"/>
    <property type="match status" value="1"/>
</dbReference>
<comment type="similarity">
    <text evidence="16">Belongs to the TRAFAC class TrmE-Era-EngA-EngB-Septin-like GTPase superfamily. FeoB GTPase (TC 9.A.8) family.</text>
</comment>
<dbReference type="Pfam" id="PF07664">
    <property type="entry name" value="FeoB_C"/>
    <property type="match status" value="1"/>
</dbReference>
<feature type="binding site" evidence="14">
    <location>
        <begin position="79"/>
        <end position="82"/>
    </location>
    <ligand>
        <name>GTP</name>
        <dbReference type="ChEBI" id="CHEBI:37565"/>
        <label>1</label>
    </ligand>
</feature>
<evidence type="ECO:0000256" key="1">
    <source>
        <dbReference type="ARBA" id="ARBA00004429"/>
    </source>
</evidence>
<name>Q2SFL1_HAHCH</name>
<feature type="binding site" evidence="14">
    <location>
        <begin position="33"/>
        <end position="40"/>
    </location>
    <ligand>
        <name>GTP</name>
        <dbReference type="ChEBI" id="CHEBI:37565"/>
        <label>1</label>
    </ligand>
</feature>
<keyword evidence="3" id="KW-1003">Cell membrane</keyword>
<keyword evidence="15" id="KW-0479">Metal-binding</keyword>
<feature type="binding site" evidence="15">
    <location>
        <position position="48"/>
    </location>
    <ligand>
        <name>Mg(2+)</name>
        <dbReference type="ChEBI" id="CHEBI:18420"/>
        <label>2</label>
    </ligand>
</feature>
<dbReference type="Gene3D" id="3.40.50.300">
    <property type="entry name" value="P-loop containing nucleotide triphosphate hydrolases"/>
    <property type="match status" value="1"/>
</dbReference>
<dbReference type="InterPro" id="IPR003373">
    <property type="entry name" value="Fe2_transport_prot-B"/>
</dbReference>
<dbReference type="RefSeq" id="WP_011397630.1">
    <property type="nucleotide sequence ID" value="NC_007645.1"/>
</dbReference>
<dbReference type="PROSITE" id="PS51711">
    <property type="entry name" value="G_FEOB"/>
    <property type="match status" value="1"/>
</dbReference>
<dbReference type="PANTHER" id="PTHR43185">
    <property type="entry name" value="FERROUS IRON TRANSPORT PROTEIN B"/>
    <property type="match status" value="1"/>
</dbReference>
<dbReference type="Gene3D" id="1.10.287.1770">
    <property type="match status" value="1"/>
</dbReference>
<evidence type="ECO:0000256" key="10">
    <source>
        <dbReference type="ARBA" id="ARBA00023065"/>
    </source>
</evidence>
<dbReference type="STRING" id="349521.HCH_03835"/>
<feature type="transmembrane region" description="Helical" evidence="16">
    <location>
        <begin position="701"/>
        <end position="722"/>
    </location>
</feature>
<dbReference type="CDD" id="cd01879">
    <property type="entry name" value="FeoB"/>
    <property type="match status" value="1"/>
</dbReference>
<evidence type="ECO:0000256" key="7">
    <source>
        <dbReference type="ARBA" id="ARBA00022741"/>
    </source>
</evidence>
<dbReference type="InterPro" id="IPR027417">
    <property type="entry name" value="P-loop_NTPase"/>
</dbReference>
<feature type="transmembrane region" description="Helical" evidence="16">
    <location>
        <begin position="415"/>
        <end position="437"/>
    </location>
</feature>
<dbReference type="NCBIfam" id="TIGR00437">
    <property type="entry name" value="feoB"/>
    <property type="match status" value="1"/>
</dbReference>